<dbReference type="Pfam" id="PF00454">
    <property type="entry name" value="PI3_PI4_kinase"/>
    <property type="match status" value="1"/>
</dbReference>
<evidence type="ECO:0000256" key="2">
    <source>
        <dbReference type="ARBA" id="ARBA00012169"/>
    </source>
</evidence>
<dbReference type="PANTHER" id="PTHR45800:SF11">
    <property type="entry name" value="PHOSPHATIDYLINOSITOL 3-KINASE-RELATED PROTEIN KINASE"/>
    <property type="match status" value="1"/>
</dbReference>
<gene>
    <name evidence="9" type="ORF">SSX86_031448</name>
</gene>
<proteinExistence type="inferred from homology"/>
<dbReference type="Proteomes" id="UP001408789">
    <property type="component" value="Unassembled WGS sequence"/>
</dbReference>
<evidence type="ECO:0000256" key="5">
    <source>
        <dbReference type="ARBA" id="ARBA00022777"/>
    </source>
</evidence>
<dbReference type="AlphaFoldDB" id="A0AAP0C9V6"/>
<evidence type="ECO:0000313" key="9">
    <source>
        <dbReference type="EMBL" id="KAK9049583.1"/>
    </source>
</evidence>
<evidence type="ECO:0000256" key="1">
    <source>
        <dbReference type="ARBA" id="ARBA00008941"/>
    </source>
</evidence>
<evidence type="ECO:0000256" key="3">
    <source>
        <dbReference type="ARBA" id="ARBA00022679"/>
    </source>
</evidence>
<reference evidence="9 10" key="1">
    <citation type="submission" date="2024-04" db="EMBL/GenBank/DDBJ databases">
        <title>The reference genome of an endangered Asteraceae, Deinandra increscens subsp. villosa, native to the Central Coast of California.</title>
        <authorList>
            <person name="Guilliams M."/>
            <person name="Hasenstab-Lehman K."/>
            <person name="Meyer R."/>
            <person name="Mcevoy S."/>
        </authorList>
    </citation>
    <scope>NUCLEOTIDE SEQUENCE [LARGE SCALE GENOMIC DNA]</scope>
    <source>
        <tissue evidence="9">Leaf</tissue>
    </source>
</reference>
<keyword evidence="5" id="KW-0418">Kinase</keyword>
<keyword evidence="6" id="KW-0067">ATP-binding</keyword>
<dbReference type="PROSITE" id="PS50290">
    <property type="entry name" value="PI3_4_KINASE_3"/>
    <property type="match status" value="1"/>
</dbReference>
<dbReference type="PANTHER" id="PTHR45800">
    <property type="entry name" value="PHOSPHATIDYLINOSITOL 4-KINASE GAMMA"/>
    <property type="match status" value="1"/>
</dbReference>
<accession>A0AAP0C9V6</accession>
<keyword evidence="4" id="KW-0547">Nucleotide-binding</keyword>
<dbReference type="GO" id="GO:0005524">
    <property type="term" value="F:ATP binding"/>
    <property type="evidence" value="ECO:0007669"/>
    <property type="project" value="UniProtKB-KW"/>
</dbReference>
<name>A0AAP0C9V6_9ASTR</name>
<comment type="caution">
    <text evidence="9">The sequence shown here is derived from an EMBL/GenBank/DDBJ whole genome shotgun (WGS) entry which is preliminary data.</text>
</comment>
<sequence>MSRNFDSPIQTQMAVAVMNSPLGREYRGTDGMEVMKPSGRRRVFVQTESGCVLGMELDRSDNAHTVKRRLQVALNVPIEESSLSFGDTVLKHDLSAVRNDSPLLLSRNLMHRSSSSPCLSPTGRDMQQRDWSGPVEILGRSSGFKKTKQLVKEIVKAMKIGVDPIPVQSGLGGAYYFRNSRGESVAIVKPTDEEPFAPNNPKGFVGRALGQPGLKRSVRVGETGYREVAAYLLDYGHFANVPPTSLVKITHSIFNVNDNVSGNNNNNKNNKPPNMKKHFSKLASLQQYIPHDFDASDHGTSSFPVSAVHRIGILDIRIFNTDRHAGNLLVKKLNDDGVERFSQVELIPIDHGLSLPENLEDPYFEWIHWPQASIPFTEEELKYIQDLNPYRDADMLKTELPMIREASLRVLILCTIFLKEAAAYGLTLAEIGEMMSREFRRGEEEPSELELICMDARRLVAEMENEREVFAASPNSKLLEDSFQFEMDGCDDNSGFDFMDDFISPTLPSPFGFGRNPLSKLQETIEEEDEEHSFAPAAPGKARWLSDQSSMQPKNNSFTAHNLKSLKTKTENKGYGYGYGNGNGNGVNSSSGHRSANEQLPASACFVKFAEMNEEEWCVFVEKFQELVYPAFANRKSVSVGQKQLQRLGTSCQF</sequence>
<comment type="similarity">
    <text evidence="1">Belongs to the PI3/PI4-kinase family. Type II PI4K subfamily.</text>
</comment>
<dbReference type="GO" id="GO:0004430">
    <property type="term" value="F:1-phosphatidylinositol 4-kinase activity"/>
    <property type="evidence" value="ECO:0007669"/>
    <property type="project" value="UniProtKB-EC"/>
</dbReference>
<evidence type="ECO:0000256" key="4">
    <source>
        <dbReference type="ARBA" id="ARBA00022741"/>
    </source>
</evidence>
<dbReference type="EC" id="2.7.1.67" evidence="2"/>
<dbReference type="EMBL" id="JBCNJP010005944">
    <property type="protein sequence ID" value="KAK9049583.1"/>
    <property type="molecule type" value="Genomic_DNA"/>
</dbReference>
<feature type="compositionally biased region" description="Polar residues" evidence="7">
    <location>
        <begin position="546"/>
        <end position="561"/>
    </location>
</feature>
<evidence type="ECO:0000256" key="6">
    <source>
        <dbReference type="ARBA" id="ARBA00022840"/>
    </source>
</evidence>
<dbReference type="InterPro" id="IPR044571">
    <property type="entry name" value="P4KG1-8"/>
</dbReference>
<keyword evidence="3" id="KW-0808">Transferase</keyword>
<evidence type="ECO:0000256" key="7">
    <source>
        <dbReference type="SAM" id="MobiDB-lite"/>
    </source>
</evidence>
<organism evidence="9 10">
    <name type="scientific">Deinandra increscens subsp. villosa</name>
    <dbReference type="NCBI Taxonomy" id="3103831"/>
    <lineage>
        <taxon>Eukaryota</taxon>
        <taxon>Viridiplantae</taxon>
        <taxon>Streptophyta</taxon>
        <taxon>Embryophyta</taxon>
        <taxon>Tracheophyta</taxon>
        <taxon>Spermatophyta</taxon>
        <taxon>Magnoliopsida</taxon>
        <taxon>eudicotyledons</taxon>
        <taxon>Gunneridae</taxon>
        <taxon>Pentapetalae</taxon>
        <taxon>asterids</taxon>
        <taxon>campanulids</taxon>
        <taxon>Asterales</taxon>
        <taxon>Asteraceae</taxon>
        <taxon>Asteroideae</taxon>
        <taxon>Heliantheae alliance</taxon>
        <taxon>Madieae</taxon>
        <taxon>Madiinae</taxon>
        <taxon>Deinandra</taxon>
    </lineage>
</organism>
<evidence type="ECO:0000259" key="8">
    <source>
        <dbReference type="PROSITE" id="PS50290"/>
    </source>
</evidence>
<keyword evidence="10" id="KW-1185">Reference proteome</keyword>
<evidence type="ECO:0000313" key="10">
    <source>
        <dbReference type="Proteomes" id="UP001408789"/>
    </source>
</evidence>
<feature type="domain" description="PI3K/PI4K catalytic" evidence="8">
    <location>
        <begin position="161"/>
        <end position="468"/>
    </location>
</feature>
<dbReference type="InterPro" id="IPR000403">
    <property type="entry name" value="PI3/4_kinase_cat_dom"/>
</dbReference>
<feature type="region of interest" description="Disordered" evidence="7">
    <location>
        <begin position="531"/>
        <end position="561"/>
    </location>
</feature>
<protein>
    <recommendedName>
        <fullName evidence="2">1-phosphatidylinositol 4-kinase</fullName>
        <ecNumber evidence="2">2.7.1.67</ecNumber>
    </recommendedName>
</protein>